<dbReference type="Gene3D" id="3.30.565.10">
    <property type="entry name" value="Histidine kinase-like ATPase, C-terminal domain"/>
    <property type="match status" value="1"/>
</dbReference>
<keyword evidence="10 11" id="KW-0472">Membrane</keyword>
<dbReference type="PROSITE" id="PS50109">
    <property type="entry name" value="HIS_KIN"/>
    <property type="match status" value="1"/>
</dbReference>
<dbReference type="InterPro" id="IPR050428">
    <property type="entry name" value="TCS_sensor_his_kinase"/>
</dbReference>
<feature type="domain" description="HAMP" evidence="13">
    <location>
        <begin position="198"/>
        <end position="250"/>
    </location>
</feature>
<dbReference type="Pfam" id="PF00672">
    <property type="entry name" value="HAMP"/>
    <property type="match status" value="1"/>
</dbReference>
<evidence type="ECO:0000256" key="1">
    <source>
        <dbReference type="ARBA" id="ARBA00000085"/>
    </source>
</evidence>
<dbReference type="SUPFAM" id="SSF158472">
    <property type="entry name" value="HAMP domain-like"/>
    <property type="match status" value="1"/>
</dbReference>
<dbReference type="PROSITE" id="PS50885">
    <property type="entry name" value="HAMP"/>
    <property type="match status" value="1"/>
</dbReference>
<dbReference type="EMBL" id="JAAXOY010000002">
    <property type="protein sequence ID" value="NKY38067.1"/>
    <property type="molecule type" value="Genomic_DNA"/>
</dbReference>
<evidence type="ECO:0000259" key="12">
    <source>
        <dbReference type="PROSITE" id="PS50109"/>
    </source>
</evidence>
<comment type="subcellular location">
    <subcellularLocation>
        <location evidence="2">Cell membrane</location>
    </subcellularLocation>
</comment>
<dbReference type="InterPro" id="IPR003594">
    <property type="entry name" value="HATPase_dom"/>
</dbReference>
<dbReference type="InterPro" id="IPR004358">
    <property type="entry name" value="Sig_transdc_His_kin-like_C"/>
</dbReference>
<dbReference type="CDD" id="cd06225">
    <property type="entry name" value="HAMP"/>
    <property type="match status" value="1"/>
</dbReference>
<dbReference type="Pfam" id="PF02518">
    <property type="entry name" value="HATPase_c"/>
    <property type="match status" value="1"/>
</dbReference>
<dbReference type="InterPro" id="IPR003660">
    <property type="entry name" value="HAMP_dom"/>
</dbReference>
<evidence type="ECO:0000256" key="5">
    <source>
        <dbReference type="ARBA" id="ARBA00022679"/>
    </source>
</evidence>
<feature type="transmembrane region" description="Helical" evidence="11">
    <location>
        <begin position="28"/>
        <end position="51"/>
    </location>
</feature>
<evidence type="ECO:0000313" key="15">
    <source>
        <dbReference type="Proteomes" id="UP000777774"/>
    </source>
</evidence>
<feature type="domain" description="Histidine kinase" evidence="12">
    <location>
        <begin position="258"/>
        <end position="468"/>
    </location>
</feature>
<dbReference type="SMART" id="SM00304">
    <property type="entry name" value="HAMP"/>
    <property type="match status" value="1"/>
</dbReference>
<evidence type="ECO:0000256" key="3">
    <source>
        <dbReference type="ARBA" id="ARBA00012438"/>
    </source>
</evidence>
<comment type="catalytic activity">
    <reaction evidence="1">
        <text>ATP + protein L-histidine = ADP + protein N-phospho-L-histidine.</text>
        <dbReference type="EC" id="2.7.13.3"/>
    </reaction>
</comment>
<dbReference type="SMART" id="SM00388">
    <property type="entry name" value="HisKA"/>
    <property type="match status" value="1"/>
</dbReference>
<dbReference type="Proteomes" id="UP000777774">
    <property type="component" value="Unassembled WGS sequence"/>
</dbReference>
<gene>
    <name evidence="14" type="ORF">HGA02_00580</name>
</gene>
<evidence type="ECO:0000256" key="4">
    <source>
        <dbReference type="ARBA" id="ARBA00022553"/>
    </source>
</evidence>
<dbReference type="PRINTS" id="PR00344">
    <property type="entry name" value="BCTRLSENSOR"/>
</dbReference>
<dbReference type="RefSeq" id="WP_168676418.1">
    <property type="nucleotide sequence ID" value="NZ_JAAXOY010000002.1"/>
</dbReference>
<keyword evidence="8 11" id="KW-1133">Transmembrane helix</keyword>
<keyword evidence="9" id="KW-0902">Two-component regulatory system</keyword>
<dbReference type="InterPro" id="IPR036097">
    <property type="entry name" value="HisK_dim/P_sf"/>
</dbReference>
<dbReference type="Gene3D" id="6.10.340.10">
    <property type="match status" value="1"/>
</dbReference>
<dbReference type="InterPro" id="IPR036890">
    <property type="entry name" value="HATPase_C_sf"/>
</dbReference>
<protein>
    <recommendedName>
        <fullName evidence="3">histidine kinase</fullName>
        <ecNumber evidence="3">2.7.13.3</ecNumber>
    </recommendedName>
</protein>
<dbReference type="PANTHER" id="PTHR45436:SF5">
    <property type="entry name" value="SENSOR HISTIDINE KINASE TRCS"/>
    <property type="match status" value="1"/>
</dbReference>
<evidence type="ECO:0000259" key="13">
    <source>
        <dbReference type="PROSITE" id="PS50885"/>
    </source>
</evidence>
<name>A0ABX1JXJ2_9CELL</name>
<keyword evidence="6 11" id="KW-0812">Transmembrane</keyword>
<dbReference type="SUPFAM" id="SSF47384">
    <property type="entry name" value="Homodimeric domain of signal transducing histidine kinase"/>
    <property type="match status" value="1"/>
</dbReference>
<evidence type="ECO:0000256" key="10">
    <source>
        <dbReference type="ARBA" id="ARBA00023136"/>
    </source>
</evidence>
<dbReference type="CDD" id="cd00082">
    <property type="entry name" value="HisKA"/>
    <property type="match status" value="1"/>
</dbReference>
<keyword evidence="4" id="KW-0597">Phosphoprotein</keyword>
<reference evidence="14 15" key="1">
    <citation type="submission" date="2020-04" db="EMBL/GenBank/DDBJ databases">
        <title>MicrobeNet Type strains.</title>
        <authorList>
            <person name="Nicholson A.C."/>
        </authorList>
    </citation>
    <scope>NUCLEOTIDE SEQUENCE [LARGE SCALE GENOMIC DNA]</scope>
    <source>
        <strain evidence="14 15">ATCC BAA-787</strain>
    </source>
</reference>
<proteinExistence type="predicted"/>
<dbReference type="GO" id="GO:0016301">
    <property type="term" value="F:kinase activity"/>
    <property type="evidence" value="ECO:0007669"/>
    <property type="project" value="UniProtKB-KW"/>
</dbReference>
<comment type="caution">
    <text evidence="14">The sequence shown here is derived from an EMBL/GenBank/DDBJ whole genome shotgun (WGS) entry which is preliminary data.</text>
</comment>
<dbReference type="Pfam" id="PF00512">
    <property type="entry name" value="HisKA"/>
    <property type="match status" value="1"/>
</dbReference>
<dbReference type="SUPFAM" id="SSF55874">
    <property type="entry name" value="ATPase domain of HSP90 chaperone/DNA topoisomerase II/histidine kinase"/>
    <property type="match status" value="1"/>
</dbReference>
<dbReference type="InterPro" id="IPR005467">
    <property type="entry name" value="His_kinase_dom"/>
</dbReference>
<organism evidence="14 15">
    <name type="scientific">Cellulomonas septica</name>
    <dbReference type="NCBI Taxonomy" id="285080"/>
    <lineage>
        <taxon>Bacteria</taxon>
        <taxon>Bacillati</taxon>
        <taxon>Actinomycetota</taxon>
        <taxon>Actinomycetes</taxon>
        <taxon>Micrococcales</taxon>
        <taxon>Cellulomonadaceae</taxon>
        <taxon>Cellulomonas</taxon>
    </lineage>
</organism>
<dbReference type="CDD" id="cd00075">
    <property type="entry name" value="HATPase"/>
    <property type="match status" value="1"/>
</dbReference>
<evidence type="ECO:0000256" key="2">
    <source>
        <dbReference type="ARBA" id="ARBA00004236"/>
    </source>
</evidence>
<dbReference type="Gene3D" id="1.10.287.130">
    <property type="match status" value="1"/>
</dbReference>
<accession>A0ABX1JXJ2</accession>
<evidence type="ECO:0000256" key="8">
    <source>
        <dbReference type="ARBA" id="ARBA00022989"/>
    </source>
</evidence>
<sequence>MTDLGTGTAVDDSSSPRLARWRSMRGRAALAFSALAFLLSAAMAVAVWLAVSGFLLLERERSGQVQAAANAATVQRALETDGLAPADALARAPRESGATALLAHDGGWFTTSLDVGRTLLPAGLRRAVLDDGQPSRQRISVSGRTVLVIGVPLPRGAYFTVLPLDELSRTLRVLGTVLVTAVALTPLVALAPGWWLTRPALRPLSRLSDAAARVASGDTRARIDPGGDPELVRIARSFNTTAAALERRVRADARFATDVAHELRSPLTTMLTAVSLVEAERDRLDEDGREALALLQAEVERFSRLVQDLLEMSRSDAGDADATFVPVVLAELVRKALPPDVRDRLVVEPEASRATVMVDKRRLERVIANLVDNAEHHGRGLRSVTVTRSGDDAVVWVDDAGPGVAAEDRERIFERFTRGPGTDRGHVHGVGLGLALVVRHVRLLGGRVWVEDSPHGGARFALVLPTREDT</sequence>
<keyword evidence="5" id="KW-0808">Transferase</keyword>
<dbReference type="SMART" id="SM00387">
    <property type="entry name" value="HATPase_c"/>
    <property type="match status" value="1"/>
</dbReference>
<dbReference type="PANTHER" id="PTHR45436">
    <property type="entry name" value="SENSOR HISTIDINE KINASE YKOH"/>
    <property type="match status" value="1"/>
</dbReference>
<evidence type="ECO:0000256" key="9">
    <source>
        <dbReference type="ARBA" id="ARBA00023012"/>
    </source>
</evidence>
<evidence type="ECO:0000256" key="11">
    <source>
        <dbReference type="SAM" id="Phobius"/>
    </source>
</evidence>
<evidence type="ECO:0000256" key="6">
    <source>
        <dbReference type="ARBA" id="ARBA00022692"/>
    </source>
</evidence>
<keyword evidence="7 14" id="KW-0418">Kinase</keyword>
<dbReference type="InterPro" id="IPR003661">
    <property type="entry name" value="HisK_dim/P_dom"/>
</dbReference>
<dbReference type="EC" id="2.7.13.3" evidence="3"/>
<evidence type="ECO:0000313" key="14">
    <source>
        <dbReference type="EMBL" id="NKY38067.1"/>
    </source>
</evidence>
<keyword evidence="15" id="KW-1185">Reference proteome</keyword>
<evidence type="ECO:0000256" key="7">
    <source>
        <dbReference type="ARBA" id="ARBA00022777"/>
    </source>
</evidence>